<feature type="region of interest" description="Disordered" evidence="1">
    <location>
        <begin position="1"/>
        <end position="36"/>
    </location>
</feature>
<organism evidence="2 3">
    <name type="scientific">Granulicella sibirica</name>
    <dbReference type="NCBI Taxonomy" id="2479048"/>
    <lineage>
        <taxon>Bacteria</taxon>
        <taxon>Pseudomonadati</taxon>
        <taxon>Acidobacteriota</taxon>
        <taxon>Terriglobia</taxon>
        <taxon>Terriglobales</taxon>
        <taxon>Acidobacteriaceae</taxon>
        <taxon>Granulicella</taxon>
    </lineage>
</organism>
<feature type="compositionally biased region" description="Polar residues" evidence="1">
    <location>
        <begin position="1"/>
        <end position="11"/>
    </location>
</feature>
<accession>A0A4Q0T0Q5</accession>
<dbReference type="AlphaFoldDB" id="A0A4Q0T0Q5"/>
<dbReference type="EMBL" id="RDSM01000002">
    <property type="protein sequence ID" value="RXH56312.1"/>
    <property type="molecule type" value="Genomic_DNA"/>
</dbReference>
<dbReference type="Proteomes" id="UP000289437">
    <property type="component" value="Unassembled WGS sequence"/>
</dbReference>
<gene>
    <name evidence="2" type="ORF">GRAN_3169</name>
</gene>
<name>A0A4Q0T0Q5_9BACT</name>
<evidence type="ECO:0000313" key="2">
    <source>
        <dbReference type="EMBL" id="RXH56312.1"/>
    </source>
</evidence>
<protein>
    <submittedName>
        <fullName evidence="2">Uncharacterized protein</fullName>
    </submittedName>
</protein>
<comment type="caution">
    <text evidence="2">The sequence shown here is derived from an EMBL/GenBank/DDBJ whole genome shotgun (WGS) entry which is preliminary data.</text>
</comment>
<reference evidence="2 3" key="1">
    <citation type="submission" date="2018-11" db="EMBL/GenBank/DDBJ databases">
        <authorList>
            <person name="Mardanov A.V."/>
            <person name="Ravin N.V."/>
            <person name="Dedysh S.N."/>
        </authorList>
    </citation>
    <scope>NUCLEOTIDE SEQUENCE [LARGE SCALE GENOMIC DNA]</scope>
    <source>
        <strain evidence="2 3">AF10</strain>
    </source>
</reference>
<proteinExistence type="predicted"/>
<reference evidence="3" key="2">
    <citation type="submission" date="2019-02" db="EMBL/GenBank/DDBJ databases">
        <title>Granulicella sibirica sp. nov., a psychrotolerant acidobacterium isolated from an organic soil layer in forested tundra, West Siberia.</title>
        <authorList>
            <person name="Oshkin I.Y."/>
            <person name="Kulichevskaya I.S."/>
            <person name="Rijpstra W.I.C."/>
            <person name="Sinninghe Damste J.S."/>
            <person name="Rakitin A.L."/>
            <person name="Ravin N.V."/>
            <person name="Dedysh S.N."/>
        </authorList>
    </citation>
    <scope>NUCLEOTIDE SEQUENCE [LARGE SCALE GENOMIC DNA]</scope>
    <source>
        <strain evidence="3">AF10</strain>
    </source>
</reference>
<keyword evidence="3" id="KW-1185">Reference proteome</keyword>
<evidence type="ECO:0000313" key="3">
    <source>
        <dbReference type="Proteomes" id="UP000289437"/>
    </source>
</evidence>
<evidence type="ECO:0000256" key="1">
    <source>
        <dbReference type="SAM" id="MobiDB-lite"/>
    </source>
</evidence>
<sequence length="49" mass="5573">MQTQIPFGNDNQRQRQEQRQTQIPFGNDNQRSKSKGSMVAALALVRSLV</sequence>